<feature type="non-terminal residue" evidence="1">
    <location>
        <position position="1"/>
    </location>
</feature>
<feature type="non-terminal residue" evidence="1">
    <location>
        <position position="113"/>
    </location>
</feature>
<accession>D2I2W9</accession>
<dbReference type="AlphaFoldDB" id="D2I2W9"/>
<dbReference type="Gene3D" id="3.60.10.10">
    <property type="entry name" value="Endonuclease/exonuclease/phosphatase"/>
    <property type="match status" value="1"/>
</dbReference>
<dbReference type="InterPro" id="IPR036691">
    <property type="entry name" value="Endo/exonu/phosph_ase_sf"/>
</dbReference>
<dbReference type="EMBL" id="GL194220">
    <property type="protein sequence ID" value="EFB25765.1"/>
    <property type="molecule type" value="Genomic_DNA"/>
</dbReference>
<proteinExistence type="predicted"/>
<gene>
    <name evidence="1" type="ORF">PANDA_019787</name>
</gene>
<dbReference type="InParanoid" id="D2I2W9"/>
<name>D2I2W9_AILME</name>
<sequence length="113" mass="13727">KQKINKEIMALNCTLDQMDLRNIFRTFYPKTTEYTFFSRAHGTFYRIIHILGHKIGLNKYKKTEIIPCNFSDHNTMKLEVNHKKKFVKNTNTWRLNNMLLNNEWLNQEIKEYI</sequence>
<organism evidence="1">
    <name type="scientific">Ailuropoda melanoleuca</name>
    <name type="common">Giant panda</name>
    <dbReference type="NCBI Taxonomy" id="9646"/>
    <lineage>
        <taxon>Eukaryota</taxon>
        <taxon>Metazoa</taxon>
        <taxon>Chordata</taxon>
        <taxon>Craniata</taxon>
        <taxon>Vertebrata</taxon>
        <taxon>Euteleostomi</taxon>
        <taxon>Mammalia</taxon>
        <taxon>Eutheria</taxon>
        <taxon>Laurasiatheria</taxon>
        <taxon>Carnivora</taxon>
        <taxon>Caniformia</taxon>
        <taxon>Ursidae</taxon>
        <taxon>Ailuropoda</taxon>
    </lineage>
</organism>
<dbReference type="SUPFAM" id="SSF56219">
    <property type="entry name" value="DNase I-like"/>
    <property type="match status" value="1"/>
</dbReference>
<reference evidence="1" key="1">
    <citation type="journal article" date="2010" name="Nature">
        <title>The sequence and de novo assembly of the giant panda genome.</title>
        <authorList>
            <person name="Li R."/>
            <person name="Fan W."/>
            <person name="Tian G."/>
            <person name="Zhu H."/>
            <person name="He L."/>
            <person name="Cai J."/>
            <person name="Huang Q."/>
            <person name="Cai Q."/>
            <person name="Li B."/>
            <person name="Bai Y."/>
            <person name="Zhang Z."/>
            <person name="Zhang Y."/>
            <person name="Wang W."/>
            <person name="Li J."/>
            <person name="Wei F."/>
            <person name="Li H."/>
            <person name="Jian M."/>
            <person name="Li J."/>
            <person name="Zhang Z."/>
            <person name="Nielsen R."/>
            <person name="Li D."/>
            <person name="Gu W."/>
            <person name="Yang Z."/>
            <person name="Xuan Z."/>
            <person name="Ryder O.A."/>
            <person name="Leung F.C."/>
            <person name="Zhou Y."/>
            <person name="Cao J."/>
            <person name="Sun X."/>
            <person name="Fu Y."/>
            <person name="Fang X."/>
            <person name="Guo X."/>
            <person name="Wang B."/>
            <person name="Hou R."/>
            <person name="Shen F."/>
            <person name="Mu B."/>
            <person name="Ni P."/>
            <person name="Lin R."/>
            <person name="Qian W."/>
            <person name="Wang G."/>
            <person name="Yu C."/>
            <person name="Nie W."/>
            <person name="Wang J."/>
            <person name="Wu Z."/>
            <person name="Liang H."/>
            <person name="Min J."/>
            <person name="Wu Q."/>
            <person name="Cheng S."/>
            <person name="Ruan J."/>
            <person name="Wang M."/>
            <person name="Shi Z."/>
            <person name="Wen M."/>
            <person name="Liu B."/>
            <person name="Ren X."/>
            <person name="Zheng H."/>
            <person name="Dong D."/>
            <person name="Cook K."/>
            <person name="Shan G."/>
            <person name="Zhang H."/>
            <person name="Kosiol C."/>
            <person name="Xie X."/>
            <person name="Lu Z."/>
            <person name="Zheng H."/>
            <person name="Li Y."/>
            <person name="Steiner C.C."/>
            <person name="Lam T.T."/>
            <person name="Lin S."/>
            <person name="Zhang Q."/>
            <person name="Li G."/>
            <person name="Tian J."/>
            <person name="Gong T."/>
            <person name="Liu H."/>
            <person name="Zhang D."/>
            <person name="Fang L."/>
            <person name="Ye C."/>
            <person name="Zhang J."/>
            <person name="Hu W."/>
            <person name="Xu A."/>
            <person name="Ren Y."/>
            <person name="Zhang G."/>
            <person name="Bruford M.W."/>
            <person name="Li Q."/>
            <person name="Ma L."/>
            <person name="Guo Y."/>
            <person name="An N."/>
            <person name="Hu Y."/>
            <person name="Zheng Y."/>
            <person name="Shi Y."/>
            <person name="Li Z."/>
            <person name="Liu Q."/>
            <person name="Chen Y."/>
            <person name="Zhao J."/>
            <person name="Qu N."/>
            <person name="Zhao S."/>
            <person name="Tian F."/>
            <person name="Wang X."/>
            <person name="Wang H."/>
            <person name="Xu L."/>
            <person name="Liu X."/>
            <person name="Vinar T."/>
            <person name="Wang Y."/>
            <person name="Lam T.W."/>
            <person name="Yiu S.M."/>
            <person name="Liu S."/>
            <person name="Zhang H."/>
            <person name="Li D."/>
            <person name="Huang Y."/>
            <person name="Wang X."/>
            <person name="Yang G."/>
            <person name="Jiang Z."/>
            <person name="Wang J."/>
            <person name="Qin N."/>
            <person name="Li L."/>
            <person name="Li J."/>
            <person name="Bolund L."/>
            <person name="Kristiansen K."/>
            <person name="Wong G.K."/>
            <person name="Olson M."/>
            <person name="Zhang X."/>
            <person name="Li S."/>
            <person name="Yang H."/>
            <person name="Wang J."/>
            <person name="Wang J."/>
        </authorList>
    </citation>
    <scope>NUCLEOTIDE SEQUENCE [LARGE SCALE GENOMIC DNA]</scope>
</reference>
<protein>
    <submittedName>
        <fullName evidence="1">Uncharacterized protein</fullName>
    </submittedName>
</protein>
<evidence type="ECO:0000313" key="1">
    <source>
        <dbReference type="EMBL" id="EFB25765.1"/>
    </source>
</evidence>
<dbReference type="PANTHER" id="PTHR19446">
    <property type="entry name" value="REVERSE TRANSCRIPTASES"/>
    <property type="match status" value="1"/>
</dbReference>